<keyword evidence="9 11" id="KW-0472">Membrane</keyword>
<dbReference type="GO" id="GO:0015421">
    <property type="term" value="F:ABC-type oligopeptide transporter activity"/>
    <property type="evidence" value="ECO:0007669"/>
    <property type="project" value="TreeGrafter"/>
</dbReference>
<evidence type="ECO:0000256" key="9">
    <source>
        <dbReference type="ARBA" id="ARBA00023136"/>
    </source>
</evidence>
<evidence type="ECO:0000256" key="11">
    <source>
        <dbReference type="SAM" id="Phobius"/>
    </source>
</evidence>
<feature type="domain" description="ABC transporter" evidence="12">
    <location>
        <begin position="339"/>
        <end position="589"/>
    </location>
</feature>
<dbReference type="PROSITE" id="PS50929">
    <property type="entry name" value="ABC_TM1F"/>
    <property type="match status" value="1"/>
</dbReference>
<dbReference type="GO" id="GO:0005886">
    <property type="term" value="C:plasma membrane"/>
    <property type="evidence" value="ECO:0007669"/>
    <property type="project" value="UniProtKB-SubCell"/>
</dbReference>
<keyword evidence="15" id="KW-1185">Reference proteome</keyword>
<dbReference type="Pfam" id="PF00005">
    <property type="entry name" value="ABC_tran"/>
    <property type="match status" value="1"/>
</dbReference>
<keyword evidence="4" id="KW-0997">Cell inner membrane</keyword>
<feature type="domain" description="ABC transmembrane type-1" evidence="13">
    <location>
        <begin position="27"/>
        <end position="305"/>
    </location>
</feature>
<dbReference type="GO" id="GO:0005524">
    <property type="term" value="F:ATP binding"/>
    <property type="evidence" value="ECO:0007669"/>
    <property type="project" value="UniProtKB-KW"/>
</dbReference>
<feature type="transmembrane region" description="Helical" evidence="11">
    <location>
        <begin position="155"/>
        <end position="178"/>
    </location>
</feature>
<accession>A0A6H9V6U8</accession>
<dbReference type="PANTHER" id="PTHR43394:SF1">
    <property type="entry name" value="ATP-BINDING CASSETTE SUB-FAMILY B MEMBER 10, MITOCHONDRIAL"/>
    <property type="match status" value="1"/>
</dbReference>
<keyword evidence="6" id="KW-0547">Nucleotide-binding</keyword>
<evidence type="ECO:0000259" key="13">
    <source>
        <dbReference type="PROSITE" id="PS50929"/>
    </source>
</evidence>
<gene>
    <name evidence="14" type="ORF">F7R91_11285</name>
</gene>
<evidence type="ECO:0000256" key="2">
    <source>
        <dbReference type="ARBA" id="ARBA00022448"/>
    </source>
</evidence>
<reference evidence="14 15" key="1">
    <citation type="submission" date="2019-09" db="EMBL/GenBank/DDBJ databases">
        <title>Screening of Novel Bioactive Compounds from Soil-Associated.</title>
        <authorList>
            <person name="Zhao S."/>
        </authorList>
    </citation>
    <scope>NUCLEOTIDE SEQUENCE [LARGE SCALE GENOMIC DNA]</scope>
    <source>
        <strain evidence="14 15">HIT-DPA4</strain>
    </source>
</reference>
<dbReference type="InterPro" id="IPR011527">
    <property type="entry name" value="ABC1_TM_dom"/>
</dbReference>
<dbReference type="SUPFAM" id="SSF90123">
    <property type="entry name" value="ABC transporter transmembrane region"/>
    <property type="match status" value="1"/>
</dbReference>
<dbReference type="Gene3D" id="3.40.50.300">
    <property type="entry name" value="P-loop containing nucleotide triphosphate hydrolases"/>
    <property type="match status" value="1"/>
</dbReference>
<dbReference type="PANTHER" id="PTHR43394">
    <property type="entry name" value="ATP-DEPENDENT PERMEASE MDL1, MITOCHONDRIAL"/>
    <property type="match status" value="1"/>
</dbReference>
<evidence type="ECO:0000256" key="6">
    <source>
        <dbReference type="ARBA" id="ARBA00022741"/>
    </source>
</evidence>
<comment type="similarity">
    <text evidence="10">Belongs to the ABC transporter superfamily. Siderophore-Fe(3+) uptake transporter (SIUT) (TC 3.A.1.21) family.</text>
</comment>
<dbReference type="InterPro" id="IPR017871">
    <property type="entry name" value="ABC_transporter-like_CS"/>
</dbReference>
<dbReference type="EMBL" id="VZRB01000006">
    <property type="protein sequence ID" value="KAB1147825.1"/>
    <property type="molecule type" value="Genomic_DNA"/>
</dbReference>
<protein>
    <submittedName>
        <fullName evidence="14">ABC transporter ATP-binding protein</fullName>
    </submittedName>
</protein>
<feature type="transmembrane region" description="Helical" evidence="11">
    <location>
        <begin position="249"/>
        <end position="267"/>
    </location>
</feature>
<keyword evidence="2" id="KW-0813">Transport</keyword>
<evidence type="ECO:0000256" key="4">
    <source>
        <dbReference type="ARBA" id="ARBA00022519"/>
    </source>
</evidence>
<evidence type="ECO:0000313" key="14">
    <source>
        <dbReference type="EMBL" id="KAB1147825.1"/>
    </source>
</evidence>
<proteinExistence type="inferred from homology"/>
<comment type="caution">
    <text evidence="14">The sequence shown here is derived from an EMBL/GenBank/DDBJ whole genome shotgun (WGS) entry which is preliminary data.</text>
</comment>
<dbReference type="InterPro" id="IPR039421">
    <property type="entry name" value="Type_1_exporter"/>
</dbReference>
<dbReference type="FunFam" id="3.40.50.300:FF:000221">
    <property type="entry name" value="Multidrug ABC transporter ATP-binding protein"/>
    <property type="match status" value="1"/>
</dbReference>
<dbReference type="SUPFAM" id="SSF52540">
    <property type="entry name" value="P-loop containing nucleoside triphosphate hydrolases"/>
    <property type="match status" value="1"/>
</dbReference>
<feature type="transmembrane region" description="Helical" evidence="11">
    <location>
        <begin position="56"/>
        <end position="77"/>
    </location>
</feature>
<dbReference type="GO" id="GO:0016887">
    <property type="term" value="F:ATP hydrolysis activity"/>
    <property type="evidence" value="ECO:0007669"/>
    <property type="project" value="InterPro"/>
</dbReference>
<evidence type="ECO:0000256" key="10">
    <source>
        <dbReference type="ARBA" id="ARBA00023455"/>
    </source>
</evidence>
<feature type="transmembrane region" description="Helical" evidence="11">
    <location>
        <begin position="20"/>
        <end position="44"/>
    </location>
</feature>
<dbReference type="InterPro" id="IPR036640">
    <property type="entry name" value="ABC1_TM_sf"/>
</dbReference>
<dbReference type="PROSITE" id="PS00211">
    <property type="entry name" value="ABC_TRANSPORTER_1"/>
    <property type="match status" value="1"/>
</dbReference>
<dbReference type="InterPro" id="IPR027417">
    <property type="entry name" value="P-loop_NTPase"/>
</dbReference>
<evidence type="ECO:0000259" key="12">
    <source>
        <dbReference type="PROSITE" id="PS50893"/>
    </source>
</evidence>
<keyword evidence="8 11" id="KW-1133">Transmembrane helix</keyword>
<organism evidence="14 15">
    <name type="scientific">Streptomyces luteolifulvus</name>
    <dbReference type="NCBI Taxonomy" id="2615112"/>
    <lineage>
        <taxon>Bacteria</taxon>
        <taxon>Bacillati</taxon>
        <taxon>Actinomycetota</taxon>
        <taxon>Actinomycetes</taxon>
        <taxon>Kitasatosporales</taxon>
        <taxon>Streptomycetaceae</taxon>
        <taxon>Streptomyces</taxon>
    </lineage>
</organism>
<name>A0A6H9V6U8_9ACTN</name>
<evidence type="ECO:0000313" key="15">
    <source>
        <dbReference type="Proteomes" id="UP000442707"/>
    </source>
</evidence>
<dbReference type="InterPro" id="IPR003439">
    <property type="entry name" value="ABC_transporter-like_ATP-bd"/>
</dbReference>
<dbReference type="Gene3D" id="1.20.1560.10">
    <property type="entry name" value="ABC transporter type 1, transmembrane domain"/>
    <property type="match status" value="1"/>
</dbReference>
<keyword evidence="5 11" id="KW-0812">Transmembrane</keyword>
<sequence length="608" mass="65808">MDRLRAALSLGFEAAAPKLLAYAVLDLTSGVVPVAIGWLTKIALDRLSTQASARTLVPLAVGLALVGIVQAVIPHALKYLHAELERGTGTLAQGRLFSAMARFVGLGPFEDPAFLDKLRLAKQSGRNAPGSVVKGTLGAVRAGITIVGFLGSLLALAPLLALFILAFAFPVLAAEIVLSRHRTEMMWRISPRERRELFFDQLLSDVHAAKEVRLFGTGGFLLSLMQEERRVADAARRGVDRRELSTQSLLALLAALVSGTGLIWAIHGALSGALTLGDIAIFIAAVAGVQVSVAQLAASVAQAHQALVLFGHYQDVIVVRPDLERASHPHPMPPLERRIELRDVWFRYGEDQPWILKGVDLVIPHGQSLALVGLNGAGKSTLVKLLCRFYDPTRGAILWDGVDIREVAPEELRLRMSAVFQDFMHYDLTARENIALGDLSAREDNSRLIEAARKAGVHQTIADFPLGYDTLVTRIFFPDADENDATTGVLLSGGQMQRLALARALVRGRRDFLILDEPTSGLDAEAEFELHAGLREFHCGRTSLLISHRLGSIREADRIVVLSEGRIVEEGDHGALMAHGGVYARLFALQASGYTEELVPPSVEGAAL</sequence>
<comment type="subcellular location">
    <subcellularLocation>
        <location evidence="1">Cell inner membrane</location>
        <topology evidence="1">Multi-pass membrane protein</topology>
    </subcellularLocation>
</comment>
<dbReference type="PROSITE" id="PS50893">
    <property type="entry name" value="ABC_TRANSPORTER_2"/>
    <property type="match status" value="1"/>
</dbReference>
<evidence type="ECO:0000256" key="3">
    <source>
        <dbReference type="ARBA" id="ARBA00022475"/>
    </source>
</evidence>
<evidence type="ECO:0000256" key="5">
    <source>
        <dbReference type="ARBA" id="ARBA00022692"/>
    </source>
</evidence>
<keyword evidence="7 14" id="KW-0067">ATP-binding</keyword>
<evidence type="ECO:0000256" key="1">
    <source>
        <dbReference type="ARBA" id="ARBA00004429"/>
    </source>
</evidence>
<dbReference type="AlphaFoldDB" id="A0A6H9V6U8"/>
<dbReference type="Proteomes" id="UP000442707">
    <property type="component" value="Unassembled WGS sequence"/>
</dbReference>
<keyword evidence="3" id="KW-1003">Cell membrane</keyword>
<dbReference type="SMART" id="SM00382">
    <property type="entry name" value="AAA"/>
    <property type="match status" value="1"/>
</dbReference>
<dbReference type="InterPro" id="IPR003593">
    <property type="entry name" value="AAA+_ATPase"/>
</dbReference>
<evidence type="ECO:0000256" key="8">
    <source>
        <dbReference type="ARBA" id="ARBA00022989"/>
    </source>
</evidence>
<evidence type="ECO:0000256" key="7">
    <source>
        <dbReference type="ARBA" id="ARBA00022840"/>
    </source>
</evidence>